<evidence type="ECO:0000259" key="2">
    <source>
        <dbReference type="PROSITE" id="PS51724"/>
    </source>
</evidence>
<dbReference type="Proteomes" id="UP000219621">
    <property type="component" value="Unassembled WGS sequence"/>
</dbReference>
<dbReference type="InterPro" id="IPR036680">
    <property type="entry name" value="SPOR-like_sf"/>
</dbReference>
<keyword evidence="4" id="KW-1185">Reference proteome</keyword>
<gene>
    <name evidence="3" type="ORF">SAMN05421508_11260</name>
</gene>
<proteinExistence type="predicted"/>
<dbReference type="Pfam" id="PF05036">
    <property type="entry name" value="SPOR"/>
    <property type="match status" value="1"/>
</dbReference>
<protein>
    <submittedName>
        <fullName evidence="3">Sporulation related domain-containing protein</fullName>
    </submittedName>
</protein>
<dbReference type="AlphaFoldDB" id="A0A286GXV5"/>
<evidence type="ECO:0000313" key="3">
    <source>
        <dbReference type="EMBL" id="SOE00370.1"/>
    </source>
</evidence>
<dbReference type="SUPFAM" id="SSF110997">
    <property type="entry name" value="Sporulation related repeat"/>
    <property type="match status" value="1"/>
</dbReference>
<dbReference type="PROSITE" id="PS51724">
    <property type="entry name" value="SPOR"/>
    <property type="match status" value="1"/>
</dbReference>
<dbReference type="EMBL" id="OCNJ01000012">
    <property type="protein sequence ID" value="SOE00370.1"/>
    <property type="molecule type" value="Genomic_DNA"/>
</dbReference>
<dbReference type="GO" id="GO:0042834">
    <property type="term" value="F:peptidoglycan binding"/>
    <property type="evidence" value="ECO:0007669"/>
    <property type="project" value="InterPro"/>
</dbReference>
<feature type="region of interest" description="Disordered" evidence="1">
    <location>
        <begin position="174"/>
        <end position="217"/>
    </location>
</feature>
<sequence length="322" mass="31352">MGRFSLGTLQAVTLVTGSILIGALGYAAVAIVSAPSNDTASGSDMAGFEQPQAAGVAAAPGAAGAPAEEGDGGPLGGLQSRLASEYDSKLYIYKVHASDAVADPLVDGVSDAVTPGFDAGVNAVDRVLPKFLQGQVPWLAGYAKFVAEGTAADSLGGVVEDQIVAASDAARPEFLGGTPSGGGASAAATTPADGAGGSAPATRPAAPTGAAGTAPAGAAGTAMAAPVQPVAVGMPAPAPTEIYAIRMGRFATVANAEQFAADLGRRGIPAHVAMEQDGGRLWSVVRHGRFVGRGAAEGALRELQGRGYGGTVVSDTGLGGAS</sequence>
<dbReference type="InterPro" id="IPR007730">
    <property type="entry name" value="SPOR-like_dom"/>
</dbReference>
<feature type="domain" description="SPOR" evidence="2">
    <location>
        <begin position="237"/>
        <end position="316"/>
    </location>
</feature>
<organism evidence="3 4">
    <name type="scientific">Caenispirillum bisanense</name>
    <dbReference type="NCBI Taxonomy" id="414052"/>
    <lineage>
        <taxon>Bacteria</taxon>
        <taxon>Pseudomonadati</taxon>
        <taxon>Pseudomonadota</taxon>
        <taxon>Alphaproteobacteria</taxon>
        <taxon>Rhodospirillales</taxon>
        <taxon>Novispirillaceae</taxon>
        <taxon>Caenispirillum</taxon>
    </lineage>
</organism>
<evidence type="ECO:0000256" key="1">
    <source>
        <dbReference type="SAM" id="MobiDB-lite"/>
    </source>
</evidence>
<evidence type="ECO:0000313" key="4">
    <source>
        <dbReference type="Proteomes" id="UP000219621"/>
    </source>
</evidence>
<feature type="compositionally biased region" description="Low complexity" evidence="1">
    <location>
        <begin position="185"/>
        <end position="217"/>
    </location>
</feature>
<name>A0A286GXV5_9PROT</name>
<dbReference type="Gene3D" id="3.30.70.1070">
    <property type="entry name" value="Sporulation related repeat"/>
    <property type="match status" value="1"/>
</dbReference>
<accession>A0A286GXV5</accession>
<feature type="region of interest" description="Disordered" evidence="1">
    <location>
        <begin position="59"/>
        <end position="78"/>
    </location>
</feature>
<reference evidence="3 4" key="1">
    <citation type="submission" date="2017-09" db="EMBL/GenBank/DDBJ databases">
        <authorList>
            <person name="Ehlers B."/>
            <person name="Leendertz F.H."/>
        </authorList>
    </citation>
    <scope>NUCLEOTIDE SEQUENCE [LARGE SCALE GENOMIC DNA]</scope>
    <source>
        <strain evidence="3 4">USBA 140</strain>
    </source>
</reference>